<keyword evidence="1" id="KW-0675">Receptor</keyword>
<evidence type="ECO:0000313" key="1">
    <source>
        <dbReference type="EMBL" id="EKC68738.1"/>
    </source>
</evidence>
<reference evidence="1" key="1">
    <citation type="journal article" date="2013" name="Environ. Microbiol.">
        <title>Microbiota from the distal guts of lean and obese adolescents exhibit partial functional redundancy besides clear differences in community structure.</title>
        <authorList>
            <person name="Ferrer M."/>
            <person name="Ruiz A."/>
            <person name="Lanza F."/>
            <person name="Haange S.B."/>
            <person name="Oberbach A."/>
            <person name="Till H."/>
            <person name="Bargiela R."/>
            <person name="Campoy C."/>
            <person name="Segura M.T."/>
            <person name="Richter M."/>
            <person name="von Bergen M."/>
            <person name="Seifert J."/>
            <person name="Suarez A."/>
        </authorList>
    </citation>
    <scope>NUCLEOTIDE SEQUENCE</scope>
</reference>
<feature type="non-terminal residue" evidence="1">
    <location>
        <position position="175"/>
    </location>
</feature>
<feature type="non-terminal residue" evidence="1">
    <location>
        <position position="1"/>
    </location>
</feature>
<comment type="caution">
    <text evidence="1">The sequence shown here is derived from an EMBL/GenBank/DDBJ whole genome shotgun (WGS) entry which is preliminary data.</text>
</comment>
<proteinExistence type="predicted"/>
<dbReference type="AlphaFoldDB" id="K1TG44"/>
<accession>K1TG44</accession>
<sequence>AHVYYPGANVAAHTGKWDFNASAWGSLGNSTMRTSERTDYTLSNKQLAARSEDASNDRNGGATLGAIVSINDRHSLGAEFSYLHLNTQNETEGTTDLTAESRTNTASRYIGSDITDGYEGTFNYVWKIDTLGSTFKVLGDYAHRNTGIGHRNRSLTTGEGLAAAVDSLYRDRTRS</sequence>
<protein>
    <submittedName>
        <fullName evidence="1">TonB-dependent receptor</fullName>
    </submittedName>
</protein>
<organism evidence="1">
    <name type="scientific">human gut metagenome</name>
    <dbReference type="NCBI Taxonomy" id="408170"/>
    <lineage>
        <taxon>unclassified sequences</taxon>
        <taxon>metagenomes</taxon>
        <taxon>organismal metagenomes</taxon>
    </lineage>
</organism>
<gene>
    <name evidence="1" type="ORF">OBE_04776</name>
</gene>
<name>K1TG44_9ZZZZ</name>
<dbReference type="EMBL" id="AJWZ01003251">
    <property type="protein sequence ID" value="EKC68738.1"/>
    <property type="molecule type" value="Genomic_DNA"/>
</dbReference>